<dbReference type="Gene3D" id="3.40.50.1820">
    <property type="entry name" value="alpha/beta hydrolase"/>
    <property type="match status" value="1"/>
</dbReference>
<comment type="caution">
    <text evidence="5">The sequence shown here is derived from an EMBL/GenBank/DDBJ whole genome shotgun (WGS) entry which is preliminary data.</text>
</comment>
<proteinExistence type="inferred from homology"/>
<dbReference type="Gene3D" id="3.40.50.300">
    <property type="entry name" value="P-loop containing nucleotide triphosphate hydrolases"/>
    <property type="match status" value="1"/>
</dbReference>
<dbReference type="InterPro" id="IPR000845">
    <property type="entry name" value="Nucleoside_phosphorylase_d"/>
</dbReference>
<dbReference type="InterPro" id="IPR053137">
    <property type="entry name" value="NLR-like"/>
</dbReference>
<dbReference type="AlphaFoldDB" id="A0AA40DZ78"/>
<feature type="domain" description="DUF676" evidence="4">
    <location>
        <begin position="63"/>
        <end position="218"/>
    </location>
</feature>
<comment type="similarity">
    <text evidence="1">Belongs to the putative lipase ROG1 family.</text>
</comment>
<feature type="region of interest" description="Disordered" evidence="2">
    <location>
        <begin position="641"/>
        <end position="665"/>
    </location>
</feature>
<organism evidence="5 6">
    <name type="scientific">Lasiosphaeris hirsuta</name>
    <dbReference type="NCBI Taxonomy" id="260670"/>
    <lineage>
        <taxon>Eukaryota</taxon>
        <taxon>Fungi</taxon>
        <taxon>Dikarya</taxon>
        <taxon>Ascomycota</taxon>
        <taxon>Pezizomycotina</taxon>
        <taxon>Sordariomycetes</taxon>
        <taxon>Sordariomycetidae</taxon>
        <taxon>Sordariales</taxon>
        <taxon>Lasiosphaeriaceae</taxon>
        <taxon>Lasiosphaeris</taxon>
    </lineage>
</organism>
<dbReference type="InterPro" id="IPR035994">
    <property type="entry name" value="Nucleoside_phosphorylase_sf"/>
</dbReference>
<accession>A0AA40DZ78</accession>
<dbReference type="Pfam" id="PF01048">
    <property type="entry name" value="PNP_UDP_1"/>
    <property type="match status" value="1"/>
</dbReference>
<dbReference type="PANTHER" id="PTHR46082:SF6">
    <property type="entry name" value="AAA+ ATPASE DOMAIN-CONTAINING PROTEIN-RELATED"/>
    <property type="match status" value="1"/>
</dbReference>
<name>A0AA40DZ78_9PEZI</name>
<dbReference type="PANTHER" id="PTHR46082">
    <property type="entry name" value="ATP/GTP-BINDING PROTEIN-RELATED"/>
    <property type="match status" value="1"/>
</dbReference>
<dbReference type="SUPFAM" id="SSF52540">
    <property type="entry name" value="P-loop containing nucleoside triphosphate hydrolases"/>
    <property type="match status" value="1"/>
</dbReference>
<evidence type="ECO:0000313" key="5">
    <source>
        <dbReference type="EMBL" id="KAK0721130.1"/>
    </source>
</evidence>
<sequence length="1199" mass="133372">MRRTPRIVTRSLLGHVQFTGTRAAGIEHGKGISSWFRQLRGPAKPFPAGLKVLHDPKDAVVDVIFVHGLTGDREKTWTASGASEPWPKALLPSQLHRARILTVGYDANVVGLFGVVLQNSIGNHAENLLNWVAPKIDRENERPIIFVCHSLGGLVCQEALNQSDRNPHSHLRNVLRLTRGIAFLGTPHHGAGLATVATRSAFLLAIFTLINVKILGVLKKDSEVLAEIRRKFHNMITRLTKDEGRSIEITCFYEELPLSWLFRLQVVPQRRATLLGRTSIGIHANHIDMTKFATVEDAGFRAVYRELERWINKMNAPQTHGKPKPTTAGLSAASSQCGCGTEAVVAQPYQNVPPMGHSHHAVIANTANSPPAGRLDASSFTIAIFCALKWEADAVAALFSHCYDDEGVYTTINNGDINGYSFGRIGSHNVVLVHLGGMGKVNASGAARSCRSSFRNLELFLVVGVCGAVPKSRGRDIVLGDVIVSNSIVQYDFGRQYVEGFMPKEEAKRSLHADLRSQLAQFESNQGLTQLQQNTTKYMHHNEKPPIAEQGYRSPAVHLGRVASGDTVMKSKENRNKIVQQFDDVVAFEMEGAAIWDQGLPCLVVKGVSDYADVEKTKDWQRYAAAAAAACTRAILDRWQPSRRATSSPNAPKHQPRGPWFLVPHPENTNFTRRKTVNHELDGMIETFITQQPKPKDRTRIALHGGPGVGKSQIALACAYELQRKRPDISIFWVPAASAEKFRQAFVSIAKECQISGDESFLMKDPLWSVKSWLEKKHHGPWLMIIDNADEKELFFPGKRPGNKSQAGPILSMSNQAKGLGSYIPNCPQGAILFITRFRDLGLELTKNASWRSCIAVPKLDPDESARLLGAELGNVDATEDELKDLSERLDKTPFALIQATSYIQKNSITSIGQFLDDLNRASVDELVGLLSEGVDTWGREEDAPRSIVEMYLLSFQDVQQKNSFASDCLLLMSLFDREDIPREFLAIFSKRRPGKESIGMELTQALGLLINFSLIKPDSPNEFDMHRLEQILTQRWLHQQGLTTKRFFETEAILTMLEAFPSESHEELNRSKYSRSLPHVRAVLELEGSGSEDEKRAKISLLERAAMLLFYQRQWEDGGKFLDDAKTLRQEVLGTIPGLYPESKILSIMCDLLVEYGSSKKEKQRSKGKSGSKEKYGLEIVKRHLPEDMIARAAGKSG</sequence>
<dbReference type="EMBL" id="JAUKUA010000003">
    <property type="protein sequence ID" value="KAK0721130.1"/>
    <property type="molecule type" value="Genomic_DNA"/>
</dbReference>
<evidence type="ECO:0000259" key="3">
    <source>
        <dbReference type="Pfam" id="PF01048"/>
    </source>
</evidence>
<evidence type="ECO:0000259" key="4">
    <source>
        <dbReference type="Pfam" id="PF05057"/>
    </source>
</evidence>
<dbReference type="Pfam" id="PF05057">
    <property type="entry name" value="DUF676"/>
    <property type="match status" value="1"/>
</dbReference>
<dbReference type="Proteomes" id="UP001172102">
    <property type="component" value="Unassembled WGS sequence"/>
</dbReference>
<dbReference type="InterPro" id="IPR007751">
    <property type="entry name" value="DUF676_lipase-like"/>
</dbReference>
<dbReference type="GO" id="GO:0003824">
    <property type="term" value="F:catalytic activity"/>
    <property type="evidence" value="ECO:0007669"/>
    <property type="project" value="InterPro"/>
</dbReference>
<keyword evidence="6" id="KW-1185">Reference proteome</keyword>
<feature type="domain" description="Nucleoside phosphorylase" evidence="3">
    <location>
        <begin position="381"/>
        <end position="636"/>
    </location>
</feature>
<evidence type="ECO:0000256" key="2">
    <source>
        <dbReference type="SAM" id="MobiDB-lite"/>
    </source>
</evidence>
<gene>
    <name evidence="5" type="ORF">B0H67DRAFT_213018</name>
</gene>
<dbReference type="CDD" id="cd09008">
    <property type="entry name" value="MTAN"/>
    <property type="match status" value="1"/>
</dbReference>
<reference evidence="5" key="1">
    <citation type="submission" date="2023-06" db="EMBL/GenBank/DDBJ databases">
        <title>Genome-scale phylogeny and comparative genomics of the fungal order Sordariales.</title>
        <authorList>
            <consortium name="Lawrence Berkeley National Laboratory"/>
            <person name="Hensen N."/>
            <person name="Bonometti L."/>
            <person name="Westerberg I."/>
            <person name="Brannstrom I.O."/>
            <person name="Guillou S."/>
            <person name="Cros-Aarteil S."/>
            <person name="Calhoun S."/>
            <person name="Haridas S."/>
            <person name="Kuo A."/>
            <person name="Mondo S."/>
            <person name="Pangilinan J."/>
            <person name="Riley R."/>
            <person name="Labutti K."/>
            <person name="Andreopoulos B."/>
            <person name="Lipzen A."/>
            <person name="Chen C."/>
            <person name="Yanf M."/>
            <person name="Daum C."/>
            <person name="Ng V."/>
            <person name="Clum A."/>
            <person name="Steindorff A."/>
            <person name="Ohm R."/>
            <person name="Martin F."/>
            <person name="Silar P."/>
            <person name="Natvig D."/>
            <person name="Lalanne C."/>
            <person name="Gautier V."/>
            <person name="Ament-Velasquez S.L."/>
            <person name="Kruys A."/>
            <person name="Hutchinson M.I."/>
            <person name="Powell A.J."/>
            <person name="Barry K."/>
            <person name="Miller A.N."/>
            <person name="Grigoriev I.V."/>
            <person name="Debuchy R."/>
            <person name="Gladieux P."/>
            <person name="Thoren M.H."/>
            <person name="Johannesson H."/>
        </authorList>
    </citation>
    <scope>NUCLEOTIDE SEQUENCE</scope>
    <source>
        <strain evidence="5">SMH4607-1</strain>
    </source>
</reference>
<protein>
    <submittedName>
        <fullName evidence="5">Uncharacterized protein</fullName>
    </submittedName>
</protein>
<evidence type="ECO:0000313" key="6">
    <source>
        <dbReference type="Proteomes" id="UP001172102"/>
    </source>
</evidence>
<dbReference type="Gene3D" id="3.40.50.1580">
    <property type="entry name" value="Nucleoside phosphorylase domain"/>
    <property type="match status" value="1"/>
</dbReference>
<dbReference type="InterPro" id="IPR029058">
    <property type="entry name" value="AB_hydrolase_fold"/>
</dbReference>
<dbReference type="SUPFAM" id="SSF53167">
    <property type="entry name" value="Purine and uridine phosphorylases"/>
    <property type="match status" value="1"/>
</dbReference>
<dbReference type="InterPro" id="IPR027417">
    <property type="entry name" value="P-loop_NTPase"/>
</dbReference>
<evidence type="ECO:0000256" key="1">
    <source>
        <dbReference type="ARBA" id="ARBA00007920"/>
    </source>
</evidence>
<dbReference type="SUPFAM" id="SSF53474">
    <property type="entry name" value="alpha/beta-Hydrolases"/>
    <property type="match status" value="1"/>
</dbReference>
<dbReference type="GO" id="GO:0009116">
    <property type="term" value="P:nucleoside metabolic process"/>
    <property type="evidence" value="ECO:0007669"/>
    <property type="project" value="InterPro"/>
</dbReference>